<dbReference type="AlphaFoldDB" id="A0A024GDT0"/>
<dbReference type="InterPro" id="IPR004827">
    <property type="entry name" value="bZIP"/>
</dbReference>
<sequence>MSSSVLKTKAAITQITDLEPTTRESNKNRAISHNPTQMDTTSDFTNLDAVQGNYLHREMFTSWLLYNTKNGSTTQPNPPVTPESTFHSEHPTSISVTSNSSSSSCPSTLTTLTKTKLHSHTDAFDINELTNFTATLEDDPFHLLENHEQQAISLALGLDTDISISDSSQSVHTTISETSSTSSASQNPATGSELKLASEHTDNTTQALVSSISVEASIAPATSSIFPGPSFTSSEGIPSESTESNSNCSDKQYKTSRKKGKRRISSKPNEDELETTSSDSPKTKKRRKSTEAIDLHHGLSSTQSGLLRHLESANSALMRNEATMNEKCGKTDSDGADPIVQNLIRKQKLERNRESARECRRRKREHILGVEKRCRQLERENMELRSQLHAGKEAMKQEEREKNRVCEELEKMIQRGASEKELAEKIDNFKEQYSDYGHGRRSALRYHLHQIERLLLPTQVTKMCIWALRQDDSFWQDEEDETSLPVILAKELGLTDDQKNRIQQQRGSISTICENLKRALALLEDLKKQIETKNSTLDHEMDNLQNILTPTQRAKVSK</sequence>
<dbReference type="InParanoid" id="A0A024GDT0"/>
<dbReference type="SUPFAM" id="SSF57959">
    <property type="entry name" value="Leucine zipper domain"/>
    <property type="match status" value="1"/>
</dbReference>
<dbReference type="OrthoDB" id="295274at2759"/>
<feature type="compositionally biased region" description="Basic residues" evidence="2">
    <location>
        <begin position="254"/>
        <end position="265"/>
    </location>
</feature>
<evidence type="ECO:0000259" key="3">
    <source>
        <dbReference type="PROSITE" id="PS50217"/>
    </source>
</evidence>
<dbReference type="SMART" id="SM00338">
    <property type="entry name" value="BRLZ"/>
    <property type="match status" value="1"/>
</dbReference>
<evidence type="ECO:0000313" key="5">
    <source>
        <dbReference type="Proteomes" id="UP000053237"/>
    </source>
</evidence>
<accession>A0A024GDT0</accession>
<feature type="domain" description="BZIP" evidence="3">
    <location>
        <begin position="345"/>
        <end position="388"/>
    </location>
</feature>
<name>A0A024GDT0_9STRA</name>
<feature type="compositionally biased region" description="Low complexity" evidence="2">
    <location>
        <begin position="92"/>
        <end position="109"/>
    </location>
</feature>
<comment type="caution">
    <text evidence="4">The sequence shown here is derived from an EMBL/GenBank/DDBJ whole genome shotgun (WGS) entry which is preliminary data.</text>
</comment>
<feature type="coiled-coil region" evidence="1">
    <location>
        <begin position="346"/>
        <end position="415"/>
    </location>
</feature>
<dbReference type="GO" id="GO:0003700">
    <property type="term" value="F:DNA-binding transcription factor activity"/>
    <property type="evidence" value="ECO:0007669"/>
    <property type="project" value="InterPro"/>
</dbReference>
<evidence type="ECO:0000256" key="2">
    <source>
        <dbReference type="SAM" id="MobiDB-lite"/>
    </source>
</evidence>
<feature type="coiled-coil region" evidence="1">
    <location>
        <begin position="509"/>
        <end position="547"/>
    </location>
</feature>
<feature type="region of interest" description="Disordered" evidence="2">
    <location>
        <begin position="71"/>
        <end position="109"/>
    </location>
</feature>
<feature type="region of interest" description="Disordered" evidence="2">
    <location>
        <begin position="173"/>
        <end position="202"/>
    </location>
</feature>
<organism evidence="4 5">
    <name type="scientific">Albugo candida</name>
    <dbReference type="NCBI Taxonomy" id="65357"/>
    <lineage>
        <taxon>Eukaryota</taxon>
        <taxon>Sar</taxon>
        <taxon>Stramenopiles</taxon>
        <taxon>Oomycota</taxon>
        <taxon>Peronosporomycetes</taxon>
        <taxon>Albuginales</taxon>
        <taxon>Albuginaceae</taxon>
        <taxon>Albugo</taxon>
    </lineage>
</organism>
<dbReference type="PROSITE" id="PS00036">
    <property type="entry name" value="BZIP_BASIC"/>
    <property type="match status" value="1"/>
</dbReference>
<keyword evidence="1" id="KW-0175">Coiled coil</keyword>
<feature type="region of interest" description="Disordered" evidence="2">
    <location>
        <begin position="17"/>
        <end position="40"/>
    </location>
</feature>
<keyword evidence="5" id="KW-1185">Reference proteome</keyword>
<feature type="compositionally biased region" description="Low complexity" evidence="2">
    <location>
        <begin position="173"/>
        <end position="185"/>
    </location>
</feature>
<reference evidence="4 5" key="1">
    <citation type="submission" date="2012-05" db="EMBL/GenBank/DDBJ databases">
        <title>Recombination and specialization in a pathogen metapopulation.</title>
        <authorList>
            <person name="Gardiner A."/>
            <person name="Kemen E."/>
            <person name="Schultz-Larsen T."/>
            <person name="MacLean D."/>
            <person name="Van Oosterhout C."/>
            <person name="Jones J.D.G."/>
        </authorList>
    </citation>
    <scope>NUCLEOTIDE SEQUENCE [LARGE SCALE GENOMIC DNA]</scope>
    <source>
        <strain evidence="4 5">Ac Nc2</strain>
    </source>
</reference>
<evidence type="ECO:0000313" key="4">
    <source>
        <dbReference type="EMBL" id="CCI44485.1"/>
    </source>
</evidence>
<feature type="compositionally biased region" description="Polar residues" evidence="2">
    <location>
        <begin position="28"/>
        <end position="40"/>
    </location>
</feature>
<dbReference type="STRING" id="65357.A0A024GDT0"/>
<dbReference type="Proteomes" id="UP000053237">
    <property type="component" value="Unassembled WGS sequence"/>
</dbReference>
<protein>
    <recommendedName>
        <fullName evidence="3">BZIP domain-containing protein</fullName>
    </recommendedName>
</protein>
<evidence type="ECO:0000256" key="1">
    <source>
        <dbReference type="SAM" id="Coils"/>
    </source>
</evidence>
<gene>
    <name evidence="4" type="ORF">BN9_052940</name>
</gene>
<dbReference type="Pfam" id="PF00170">
    <property type="entry name" value="bZIP_1"/>
    <property type="match status" value="1"/>
</dbReference>
<proteinExistence type="predicted"/>
<feature type="region of interest" description="Disordered" evidence="2">
    <location>
        <begin position="223"/>
        <end position="295"/>
    </location>
</feature>
<feature type="compositionally biased region" description="Polar residues" evidence="2">
    <location>
        <begin position="223"/>
        <end position="250"/>
    </location>
</feature>
<dbReference type="EMBL" id="CAIX01000071">
    <property type="protein sequence ID" value="CCI44485.1"/>
    <property type="molecule type" value="Genomic_DNA"/>
</dbReference>
<dbReference type="PROSITE" id="PS50217">
    <property type="entry name" value="BZIP"/>
    <property type="match status" value="1"/>
</dbReference>
<dbReference type="InterPro" id="IPR046347">
    <property type="entry name" value="bZIP_sf"/>
</dbReference>
<dbReference type="Gene3D" id="1.20.5.170">
    <property type="match status" value="1"/>
</dbReference>
<dbReference type="CDD" id="cd14690">
    <property type="entry name" value="bZIP_CREB1"/>
    <property type="match status" value="1"/>
</dbReference>